<dbReference type="EMBL" id="NHYE01005393">
    <property type="protein sequence ID" value="PPQ73638.1"/>
    <property type="molecule type" value="Genomic_DNA"/>
</dbReference>
<reference evidence="2 3" key="1">
    <citation type="journal article" date="2018" name="Evol. Lett.">
        <title>Horizontal gene cluster transfer increased hallucinogenic mushroom diversity.</title>
        <authorList>
            <person name="Reynolds H.T."/>
            <person name="Vijayakumar V."/>
            <person name="Gluck-Thaler E."/>
            <person name="Korotkin H.B."/>
            <person name="Matheny P.B."/>
            <person name="Slot J.C."/>
        </authorList>
    </citation>
    <scope>NUCLEOTIDE SEQUENCE [LARGE SCALE GENOMIC DNA]</scope>
    <source>
        <strain evidence="2 3">SRW20</strain>
    </source>
</reference>
<evidence type="ECO:0000313" key="2">
    <source>
        <dbReference type="EMBL" id="PPQ73638.1"/>
    </source>
</evidence>
<dbReference type="InParanoid" id="A0A409W592"/>
<evidence type="ECO:0000256" key="1">
    <source>
        <dbReference type="SAM" id="MobiDB-lite"/>
    </source>
</evidence>
<keyword evidence="3" id="KW-1185">Reference proteome</keyword>
<accession>A0A409W592</accession>
<proteinExistence type="predicted"/>
<sequence>MEPGQRRATTTITIYQTSSLFNTSVSSTRTRTRTTSSDTTNTTSTRTASRSFDSFNTPYYGAAARPRPRPQLCLWVPPSCVWQLGSSSALGWKIADGIL</sequence>
<name>A0A409W592_9AGAR</name>
<gene>
    <name evidence="2" type="ORF">CVT26_010628</name>
</gene>
<evidence type="ECO:0000313" key="3">
    <source>
        <dbReference type="Proteomes" id="UP000284706"/>
    </source>
</evidence>
<protein>
    <submittedName>
        <fullName evidence="2">Uncharacterized protein</fullName>
    </submittedName>
</protein>
<dbReference type="Proteomes" id="UP000284706">
    <property type="component" value="Unassembled WGS sequence"/>
</dbReference>
<dbReference type="AlphaFoldDB" id="A0A409W592"/>
<comment type="caution">
    <text evidence="2">The sequence shown here is derived from an EMBL/GenBank/DDBJ whole genome shotgun (WGS) entry which is preliminary data.</text>
</comment>
<organism evidence="2 3">
    <name type="scientific">Gymnopilus dilepis</name>
    <dbReference type="NCBI Taxonomy" id="231916"/>
    <lineage>
        <taxon>Eukaryota</taxon>
        <taxon>Fungi</taxon>
        <taxon>Dikarya</taxon>
        <taxon>Basidiomycota</taxon>
        <taxon>Agaricomycotina</taxon>
        <taxon>Agaricomycetes</taxon>
        <taxon>Agaricomycetidae</taxon>
        <taxon>Agaricales</taxon>
        <taxon>Agaricineae</taxon>
        <taxon>Hymenogastraceae</taxon>
        <taxon>Gymnopilus</taxon>
    </lineage>
</organism>
<feature type="region of interest" description="Disordered" evidence="1">
    <location>
        <begin position="23"/>
        <end position="50"/>
    </location>
</feature>